<dbReference type="Proteomes" id="UP001341840">
    <property type="component" value="Unassembled WGS sequence"/>
</dbReference>
<comment type="caution">
    <text evidence="2">The sequence shown here is derived from an EMBL/GenBank/DDBJ whole genome shotgun (WGS) entry which is preliminary data.</text>
</comment>
<keyword evidence="3" id="KW-1185">Reference proteome</keyword>
<evidence type="ECO:0008006" key="4">
    <source>
        <dbReference type="Google" id="ProtNLM"/>
    </source>
</evidence>
<feature type="region of interest" description="Disordered" evidence="1">
    <location>
        <begin position="223"/>
        <end position="243"/>
    </location>
</feature>
<protein>
    <recommendedName>
        <fullName evidence="4">DUF4283 domain-containing protein</fullName>
    </recommendedName>
</protein>
<evidence type="ECO:0000313" key="3">
    <source>
        <dbReference type="Proteomes" id="UP001341840"/>
    </source>
</evidence>
<dbReference type="InterPro" id="IPR040256">
    <property type="entry name" value="At4g02000-like"/>
</dbReference>
<dbReference type="EMBL" id="JASCZI010090774">
    <property type="protein sequence ID" value="MED6146349.1"/>
    <property type="molecule type" value="Genomic_DNA"/>
</dbReference>
<accession>A0ABU6TCA0</accession>
<dbReference type="PANTHER" id="PTHR31286">
    <property type="entry name" value="GLYCINE-RICH CELL WALL STRUCTURAL PROTEIN 1.8-LIKE"/>
    <property type="match status" value="1"/>
</dbReference>
<reference evidence="2 3" key="1">
    <citation type="journal article" date="2023" name="Plants (Basel)">
        <title>Bridging the Gap: Combining Genomics and Transcriptomics Approaches to Understand Stylosanthes scabra, an Orphan Legume from the Brazilian Caatinga.</title>
        <authorList>
            <person name="Ferreira-Neto J.R.C."/>
            <person name="da Silva M.D."/>
            <person name="Binneck E."/>
            <person name="de Melo N.F."/>
            <person name="da Silva R.H."/>
            <person name="de Melo A.L.T.M."/>
            <person name="Pandolfi V."/>
            <person name="Bustamante F.O."/>
            <person name="Brasileiro-Vidal A.C."/>
            <person name="Benko-Iseppon A.M."/>
        </authorList>
    </citation>
    <scope>NUCLEOTIDE SEQUENCE [LARGE SCALE GENOMIC DNA]</scope>
    <source>
        <tissue evidence="2">Leaves</tissue>
    </source>
</reference>
<gene>
    <name evidence="2" type="ORF">PIB30_033651</name>
</gene>
<evidence type="ECO:0000313" key="2">
    <source>
        <dbReference type="EMBL" id="MED6146349.1"/>
    </source>
</evidence>
<proteinExistence type="predicted"/>
<dbReference type="PANTHER" id="PTHR31286:SF167">
    <property type="entry name" value="OS09G0268800 PROTEIN"/>
    <property type="match status" value="1"/>
</dbReference>
<evidence type="ECO:0000256" key="1">
    <source>
        <dbReference type="SAM" id="MobiDB-lite"/>
    </source>
</evidence>
<name>A0ABU6TCA0_9FABA</name>
<organism evidence="2 3">
    <name type="scientific">Stylosanthes scabra</name>
    <dbReference type="NCBI Taxonomy" id="79078"/>
    <lineage>
        <taxon>Eukaryota</taxon>
        <taxon>Viridiplantae</taxon>
        <taxon>Streptophyta</taxon>
        <taxon>Embryophyta</taxon>
        <taxon>Tracheophyta</taxon>
        <taxon>Spermatophyta</taxon>
        <taxon>Magnoliopsida</taxon>
        <taxon>eudicotyledons</taxon>
        <taxon>Gunneridae</taxon>
        <taxon>Pentapetalae</taxon>
        <taxon>rosids</taxon>
        <taxon>fabids</taxon>
        <taxon>Fabales</taxon>
        <taxon>Fabaceae</taxon>
        <taxon>Papilionoideae</taxon>
        <taxon>50 kb inversion clade</taxon>
        <taxon>dalbergioids sensu lato</taxon>
        <taxon>Dalbergieae</taxon>
        <taxon>Pterocarpus clade</taxon>
        <taxon>Stylosanthes</taxon>
    </lineage>
</organism>
<sequence length="269" mass="30597">MDRPPDGLDDQGNGANAVVLAEEDISESFRVCAKSLIGRIIADRTFSVGTMESSMDAIWSKPAGFRVADLEKWREDVSKDEQILKSFPLWVQFWGLPEQFKTLEVGHKVAKRIGEVLEVDLFEVKGKENQIVKARVELNWIKKIRDSISITGLSLDLIEVGLRYERLGVVCLYCAELGHTSRSWHALMEDSQRNRVRHEALGEWIKVDQVGRRIFREDFKKTGGNAAANRESAQPEKKPPPDWLTEGLSNLNLKETWKENHSNIINQTV</sequence>